<dbReference type="EMBL" id="JAVFKY010000001">
    <property type="protein sequence ID" value="KAK5582427.1"/>
    <property type="molecule type" value="Genomic_DNA"/>
</dbReference>
<feature type="domain" description="Extradiol ring-cleavage dioxygenase class III enzyme subunit B" evidence="8">
    <location>
        <begin position="69"/>
        <end position="322"/>
    </location>
</feature>
<feature type="compositionally biased region" description="Low complexity" evidence="6">
    <location>
        <begin position="32"/>
        <end position="53"/>
    </location>
</feature>
<dbReference type="GO" id="GO:0016702">
    <property type="term" value="F:oxidoreductase activity, acting on single donors with incorporation of molecular oxygen, incorporation of two atoms of oxygen"/>
    <property type="evidence" value="ECO:0007669"/>
    <property type="project" value="UniProtKB-ARBA"/>
</dbReference>
<dbReference type="CDD" id="cd07363">
    <property type="entry name" value="45_DOPA_Dioxygenase"/>
    <property type="match status" value="1"/>
</dbReference>
<evidence type="ECO:0000256" key="7">
    <source>
        <dbReference type="SAM" id="Phobius"/>
    </source>
</evidence>
<dbReference type="Proteomes" id="UP001344447">
    <property type="component" value="Unassembled WGS sequence"/>
</dbReference>
<dbReference type="PANTHER" id="PTHR30096">
    <property type="entry name" value="4,5-DOPA DIOXYGENASE EXTRADIOL-LIKE PROTEIN"/>
    <property type="match status" value="1"/>
</dbReference>
<dbReference type="Pfam" id="PF02900">
    <property type="entry name" value="LigB"/>
    <property type="match status" value="1"/>
</dbReference>
<feature type="region of interest" description="Disordered" evidence="6">
    <location>
        <begin position="32"/>
        <end position="55"/>
    </location>
</feature>
<gene>
    <name evidence="9" type="ORF">RB653_004012</name>
</gene>
<dbReference type="AlphaFoldDB" id="A0AAN7YZN2"/>
<keyword evidence="7" id="KW-0472">Membrane</keyword>
<evidence type="ECO:0000313" key="9">
    <source>
        <dbReference type="EMBL" id="KAK5582427.1"/>
    </source>
</evidence>
<dbReference type="InterPro" id="IPR004183">
    <property type="entry name" value="Xdiol_dOase_suB"/>
</dbReference>
<accession>A0AAN7YZN2</accession>
<sequence length="332" mass="38196">MDRNKLIIITISLFFIYYFFLSSSINNNNNSKNNNNYNNNNNNNNNNNYNNHNLTTHSKHKMSKLFNSIFISHGAPNLILDHSDKTREFLKTLSKNHYGSVKPKAVLLISAHWEEHEFTIQTKPEPDVIYDFGGFEPEMYRMKYGAKTSPELIDRVSELFAKAKIPLTKDNKRGYDHGAWMPMKLVYPDADVPIVQLSIKENLNAAQHFQIGTILRPLREEGYLVLASGGSVHNLRAIFDPKYQLDPSWASNFESWLQNSICEKSGKERENELLKYESLPYYKLAHPRSEHLIPMFVAAGCASPDSKGVKVHDFWKTPVFSVSSYLFNDPQN</sequence>
<protein>
    <recommendedName>
        <fullName evidence="8">Extradiol ring-cleavage dioxygenase class III enzyme subunit B domain-containing protein</fullName>
    </recommendedName>
</protein>
<dbReference type="SUPFAM" id="SSF53213">
    <property type="entry name" value="LigB-like"/>
    <property type="match status" value="1"/>
</dbReference>
<dbReference type="Gene3D" id="3.40.830.10">
    <property type="entry name" value="LigB-like"/>
    <property type="match status" value="1"/>
</dbReference>
<dbReference type="PANTHER" id="PTHR30096:SF0">
    <property type="entry name" value="4,5-DOPA DIOXYGENASE EXTRADIOL-LIKE PROTEIN"/>
    <property type="match status" value="1"/>
</dbReference>
<name>A0AAN7YZN2_9MYCE</name>
<keyword evidence="5" id="KW-0560">Oxidoreductase</keyword>
<keyword evidence="3" id="KW-0479">Metal-binding</keyword>
<evidence type="ECO:0000256" key="1">
    <source>
        <dbReference type="ARBA" id="ARBA00001947"/>
    </source>
</evidence>
<proteinExistence type="inferred from homology"/>
<evidence type="ECO:0000259" key="8">
    <source>
        <dbReference type="Pfam" id="PF02900"/>
    </source>
</evidence>
<organism evidence="9 10">
    <name type="scientific">Dictyostelium firmibasis</name>
    <dbReference type="NCBI Taxonomy" id="79012"/>
    <lineage>
        <taxon>Eukaryota</taxon>
        <taxon>Amoebozoa</taxon>
        <taxon>Evosea</taxon>
        <taxon>Eumycetozoa</taxon>
        <taxon>Dictyostelia</taxon>
        <taxon>Dictyosteliales</taxon>
        <taxon>Dictyosteliaceae</taxon>
        <taxon>Dictyostelium</taxon>
    </lineage>
</organism>
<evidence type="ECO:0000256" key="4">
    <source>
        <dbReference type="ARBA" id="ARBA00022833"/>
    </source>
</evidence>
<keyword evidence="7" id="KW-1133">Transmembrane helix</keyword>
<dbReference type="InterPro" id="IPR014436">
    <property type="entry name" value="Extradiol_dOase_DODA"/>
</dbReference>
<evidence type="ECO:0000256" key="5">
    <source>
        <dbReference type="ARBA" id="ARBA00023002"/>
    </source>
</evidence>
<keyword evidence="10" id="KW-1185">Reference proteome</keyword>
<keyword evidence="4" id="KW-0862">Zinc</keyword>
<reference evidence="9 10" key="1">
    <citation type="submission" date="2023-11" db="EMBL/GenBank/DDBJ databases">
        <title>Dfirmibasis_genome.</title>
        <authorList>
            <person name="Edelbroek B."/>
            <person name="Kjellin J."/>
            <person name="Jerlstrom-Hultqvist J."/>
            <person name="Soderbom F."/>
        </authorList>
    </citation>
    <scope>NUCLEOTIDE SEQUENCE [LARGE SCALE GENOMIC DNA]</scope>
    <source>
        <strain evidence="9 10">TNS-C-14</strain>
    </source>
</reference>
<feature type="transmembrane region" description="Helical" evidence="7">
    <location>
        <begin position="7"/>
        <end position="25"/>
    </location>
</feature>
<comment type="caution">
    <text evidence="9">The sequence shown here is derived from an EMBL/GenBank/DDBJ whole genome shotgun (WGS) entry which is preliminary data.</text>
</comment>
<evidence type="ECO:0000256" key="6">
    <source>
        <dbReference type="SAM" id="MobiDB-lite"/>
    </source>
</evidence>
<dbReference type="GO" id="GO:0008270">
    <property type="term" value="F:zinc ion binding"/>
    <property type="evidence" value="ECO:0007669"/>
    <property type="project" value="InterPro"/>
</dbReference>
<evidence type="ECO:0000256" key="2">
    <source>
        <dbReference type="ARBA" id="ARBA00007581"/>
    </source>
</evidence>
<comment type="cofactor">
    <cofactor evidence="1">
        <name>Zn(2+)</name>
        <dbReference type="ChEBI" id="CHEBI:29105"/>
    </cofactor>
</comment>
<keyword evidence="7" id="KW-0812">Transmembrane</keyword>
<evidence type="ECO:0000256" key="3">
    <source>
        <dbReference type="ARBA" id="ARBA00022723"/>
    </source>
</evidence>
<comment type="similarity">
    <text evidence="2">Belongs to the DODA-type extradiol aromatic ring-opening dioxygenase family.</text>
</comment>
<dbReference type="GO" id="GO:0008198">
    <property type="term" value="F:ferrous iron binding"/>
    <property type="evidence" value="ECO:0007669"/>
    <property type="project" value="InterPro"/>
</dbReference>
<evidence type="ECO:0000313" key="10">
    <source>
        <dbReference type="Proteomes" id="UP001344447"/>
    </source>
</evidence>